<dbReference type="EMBL" id="FNHQ01000026">
    <property type="protein sequence ID" value="SDN13671.1"/>
    <property type="molecule type" value="Genomic_DNA"/>
</dbReference>
<gene>
    <name evidence="1" type="ORF">SAMN05660299_02171</name>
</gene>
<feature type="non-terminal residue" evidence="1">
    <location>
        <position position="1"/>
    </location>
</feature>
<organism evidence="1 2">
    <name type="scientific">Megasphaera paucivorans</name>
    <dbReference type="NCBI Taxonomy" id="349095"/>
    <lineage>
        <taxon>Bacteria</taxon>
        <taxon>Bacillati</taxon>
        <taxon>Bacillota</taxon>
        <taxon>Negativicutes</taxon>
        <taxon>Veillonellales</taxon>
        <taxon>Veillonellaceae</taxon>
        <taxon>Megasphaera</taxon>
    </lineage>
</organism>
<keyword evidence="2" id="KW-1185">Reference proteome</keyword>
<accession>A0A1G9YYP6</accession>
<dbReference type="Proteomes" id="UP000199309">
    <property type="component" value="Unassembled WGS sequence"/>
</dbReference>
<protein>
    <submittedName>
        <fullName evidence="1">Uncharacterized protein</fullName>
    </submittedName>
</protein>
<reference evidence="1 2" key="1">
    <citation type="submission" date="2016-10" db="EMBL/GenBank/DDBJ databases">
        <authorList>
            <person name="de Groot N.N."/>
        </authorList>
    </citation>
    <scope>NUCLEOTIDE SEQUENCE [LARGE SCALE GENOMIC DNA]</scope>
    <source>
        <strain evidence="1 2">DSM 16981</strain>
    </source>
</reference>
<evidence type="ECO:0000313" key="1">
    <source>
        <dbReference type="EMBL" id="SDN13671.1"/>
    </source>
</evidence>
<evidence type="ECO:0000313" key="2">
    <source>
        <dbReference type="Proteomes" id="UP000199309"/>
    </source>
</evidence>
<dbReference type="AlphaFoldDB" id="A0A1G9YYP6"/>
<proteinExistence type="predicted"/>
<sequence>LWQCRKEGDVYHQCDREREFQLPKSHQEGLVLQRGICLQGSLSQGKGTLCQVGRASYPELGDGQKPVGYG</sequence>
<name>A0A1G9YYP6_9FIRM</name>